<keyword evidence="1" id="KW-0472">Membrane</keyword>
<evidence type="ECO:0000313" key="4">
    <source>
        <dbReference type="Proteomes" id="UP000796880"/>
    </source>
</evidence>
<dbReference type="InterPro" id="IPR005069">
    <property type="entry name" value="Nucl-diP-sugar_transferase"/>
</dbReference>
<sequence>MICESFLCSRRWRAVRIAVVFVGLAVACFVLSNSISRSHMLSQVFNINSGFGEGIDQIQLEIGLEKASMKDNKTVILTTLNEAWAKPHSIFDLFLESFRIGNNTQRLLNHLLVICLDDKAYHHCLTLHPHCYNLRTKLDFSSEAYFKALDYLEMMWRRLEVLAVVLDKGFNFVFTDTDVMWLRDPFPHFFPDADFQIACDVFSGNSYDVKNKPNGGFTYVKSDNRTIPFYKFWYYSRKWYPSDYHDQDVFNKIKYNKFIKKIGLQLRFLDTAYFGGFCEPSRDFNLVCTMHANCCVGQQNKAHDLQILLEDWRRFMSLDSTMLSNSSWSVPQDCR</sequence>
<dbReference type="OrthoDB" id="540503at2759"/>
<dbReference type="AlphaFoldDB" id="A0A8K0E2C9"/>
<dbReference type="PANTHER" id="PTHR46038">
    <property type="entry name" value="EXPRESSED PROTEIN-RELATED"/>
    <property type="match status" value="1"/>
</dbReference>
<dbReference type="EMBL" id="VOIH02000009">
    <property type="protein sequence ID" value="KAF3438165.1"/>
    <property type="molecule type" value="Genomic_DNA"/>
</dbReference>
<comment type="caution">
    <text evidence="3">The sequence shown here is derived from an EMBL/GenBank/DDBJ whole genome shotgun (WGS) entry which is preliminary data.</text>
</comment>
<dbReference type="InterPro" id="IPR044821">
    <property type="entry name" value="At1g28695/At4g15970-like"/>
</dbReference>
<feature type="transmembrane region" description="Helical" evidence="1">
    <location>
        <begin position="12"/>
        <end position="32"/>
    </location>
</feature>
<reference evidence="3" key="1">
    <citation type="submission" date="2020-03" db="EMBL/GenBank/DDBJ databases">
        <title>A high-quality chromosome-level genome assembly of a woody plant with both climbing and erect habits, Rhamnella rubrinervis.</title>
        <authorList>
            <person name="Lu Z."/>
            <person name="Yang Y."/>
            <person name="Zhu X."/>
            <person name="Sun Y."/>
        </authorList>
    </citation>
    <scope>NUCLEOTIDE SEQUENCE</scope>
    <source>
        <strain evidence="3">BYM</strain>
        <tissue evidence="3">Leaf</tissue>
    </source>
</reference>
<evidence type="ECO:0000313" key="3">
    <source>
        <dbReference type="EMBL" id="KAF3438165.1"/>
    </source>
</evidence>
<keyword evidence="1" id="KW-1133">Transmembrane helix</keyword>
<evidence type="ECO:0000256" key="1">
    <source>
        <dbReference type="SAM" id="Phobius"/>
    </source>
</evidence>
<name>A0A8K0E2C9_9ROSA</name>
<dbReference type="Pfam" id="PF03407">
    <property type="entry name" value="Nucleotid_trans"/>
    <property type="match status" value="1"/>
</dbReference>
<dbReference type="PANTHER" id="PTHR46038:SF13">
    <property type="entry name" value="GLYCOSYLTRANSFERASE"/>
    <property type="match status" value="1"/>
</dbReference>
<keyword evidence="4" id="KW-1185">Reference proteome</keyword>
<keyword evidence="1" id="KW-0812">Transmembrane</keyword>
<protein>
    <recommendedName>
        <fullName evidence="2">Nucleotide-diphospho-sugar transferase domain-containing protein</fullName>
    </recommendedName>
</protein>
<feature type="domain" description="Nucleotide-diphospho-sugar transferase" evidence="2">
    <location>
        <begin position="107"/>
        <end position="305"/>
    </location>
</feature>
<organism evidence="3 4">
    <name type="scientific">Rhamnella rubrinervis</name>
    <dbReference type="NCBI Taxonomy" id="2594499"/>
    <lineage>
        <taxon>Eukaryota</taxon>
        <taxon>Viridiplantae</taxon>
        <taxon>Streptophyta</taxon>
        <taxon>Embryophyta</taxon>
        <taxon>Tracheophyta</taxon>
        <taxon>Spermatophyta</taxon>
        <taxon>Magnoliopsida</taxon>
        <taxon>eudicotyledons</taxon>
        <taxon>Gunneridae</taxon>
        <taxon>Pentapetalae</taxon>
        <taxon>rosids</taxon>
        <taxon>fabids</taxon>
        <taxon>Rosales</taxon>
        <taxon>Rhamnaceae</taxon>
        <taxon>rhamnoid group</taxon>
        <taxon>Rhamneae</taxon>
        <taxon>Rhamnella</taxon>
    </lineage>
</organism>
<dbReference type="Proteomes" id="UP000796880">
    <property type="component" value="Unassembled WGS sequence"/>
</dbReference>
<evidence type="ECO:0000259" key="2">
    <source>
        <dbReference type="Pfam" id="PF03407"/>
    </source>
</evidence>
<accession>A0A8K0E2C9</accession>
<gene>
    <name evidence="3" type="ORF">FNV43_RR20921</name>
</gene>
<proteinExistence type="predicted"/>